<dbReference type="GO" id="GO:0005524">
    <property type="term" value="F:ATP binding"/>
    <property type="evidence" value="ECO:0007669"/>
    <property type="project" value="InterPro"/>
</dbReference>
<dbReference type="InterPro" id="IPR000719">
    <property type="entry name" value="Prot_kinase_dom"/>
</dbReference>
<dbReference type="SUPFAM" id="SSF56112">
    <property type="entry name" value="Protein kinase-like (PK-like)"/>
    <property type="match status" value="1"/>
</dbReference>
<dbReference type="Proteomes" id="UP001150941">
    <property type="component" value="Unassembled WGS sequence"/>
</dbReference>
<dbReference type="InterPro" id="IPR011009">
    <property type="entry name" value="Kinase-like_dom_sf"/>
</dbReference>
<reference evidence="2" key="1">
    <citation type="submission" date="2022-11" db="EMBL/GenBank/DDBJ databases">
        <authorList>
            <person name="Petersen C."/>
        </authorList>
    </citation>
    <scope>NUCLEOTIDE SEQUENCE</scope>
    <source>
        <strain evidence="2">IBT 19713</strain>
    </source>
</reference>
<evidence type="ECO:0000313" key="2">
    <source>
        <dbReference type="EMBL" id="KAJ5240208.1"/>
    </source>
</evidence>
<sequence length="172" mass="20086">MNQDAYFSLIYEVDDDVVLKTSWLFEQPGSSASNGDRWHYVSDTLFHSNLLQNKRHVLRVLQQRPHIHIMEAIDVDQPEGIYLRRCRSLSKNEIPPQLHRIRWYRELADALCHLHSFGIAHADIRFENILFDHQDAAILCDFSAASSFGQANSVFPDIPLPINVMAYWFYQK</sequence>
<protein>
    <recommendedName>
        <fullName evidence="1">Protein kinase domain-containing protein</fullName>
    </recommendedName>
</protein>
<proteinExistence type="predicted"/>
<keyword evidence="3" id="KW-1185">Reference proteome</keyword>
<reference evidence="2" key="2">
    <citation type="journal article" date="2023" name="IMA Fungus">
        <title>Comparative genomic study of the Penicillium genus elucidates a diverse pangenome and 15 lateral gene transfer events.</title>
        <authorList>
            <person name="Petersen C."/>
            <person name="Sorensen T."/>
            <person name="Nielsen M.R."/>
            <person name="Sondergaard T.E."/>
            <person name="Sorensen J.L."/>
            <person name="Fitzpatrick D.A."/>
            <person name="Frisvad J.C."/>
            <person name="Nielsen K.L."/>
        </authorList>
    </citation>
    <scope>NUCLEOTIDE SEQUENCE</scope>
    <source>
        <strain evidence="2">IBT 19713</strain>
    </source>
</reference>
<dbReference type="Gene3D" id="1.10.510.10">
    <property type="entry name" value="Transferase(Phosphotransferase) domain 1"/>
    <property type="match status" value="1"/>
</dbReference>
<gene>
    <name evidence="2" type="ORF">N7468_004827</name>
</gene>
<accession>A0A9W9PBI4</accession>
<dbReference type="GO" id="GO:0004672">
    <property type="term" value="F:protein kinase activity"/>
    <property type="evidence" value="ECO:0007669"/>
    <property type="project" value="InterPro"/>
</dbReference>
<evidence type="ECO:0000259" key="1">
    <source>
        <dbReference type="PROSITE" id="PS50011"/>
    </source>
</evidence>
<dbReference type="OrthoDB" id="1668230at2759"/>
<comment type="caution">
    <text evidence="2">The sequence shown here is derived from an EMBL/GenBank/DDBJ whole genome shotgun (WGS) entry which is preliminary data.</text>
</comment>
<dbReference type="AlphaFoldDB" id="A0A9W9PBI4"/>
<dbReference type="Pfam" id="PF00069">
    <property type="entry name" value="Pkinase"/>
    <property type="match status" value="1"/>
</dbReference>
<dbReference type="EMBL" id="JAPQKS010000003">
    <property type="protein sequence ID" value="KAJ5240208.1"/>
    <property type="molecule type" value="Genomic_DNA"/>
</dbReference>
<dbReference type="GeneID" id="83201427"/>
<dbReference type="PROSITE" id="PS50011">
    <property type="entry name" value="PROTEIN_KINASE_DOM"/>
    <property type="match status" value="1"/>
</dbReference>
<name>A0A9W9PBI4_9EURO</name>
<organism evidence="2 3">
    <name type="scientific">Penicillium chermesinum</name>
    <dbReference type="NCBI Taxonomy" id="63820"/>
    <lineage>
        <taxon>Eukaryota</taxon>
        <taxon>Fungi</taxon>
        <taxon>Dikarya</taxon>
        <taxon>Ascomycota</taxon>
        <taxon>Pezizomycotina</taxon>
        <taxon>Eurotiomycetes</taxon>
        <taxon>Eurotiomycetidae</taxon>
        <taxon>Eurotiales</taxon>
        <taxon>Aspergillaceae</taxon>
        <taxon>Penicillium</taxon>
    </lineage>
</organism>
<dbReference type="RefSeq" id="XP_058333127.1">
    <property type="nucleotide sequence ID" value="XM_058474124.1"/>
</dbReference>
<evidence type="ECO:0000313" key="3">
    <source>
        <dbReference type="Proteomes" id="UP001150941"/>
    </source>
</evidence>
<feature type="domain" description="Protein kinase" evidence="1">
    <location>
        <begin position="1"/>
        <end position="172"/>
    </location>
</feature>